<organism evidence="4">
    <name type="scientific">Amphimedon queenslandica</name>
    <name type="common">Sponge</name>
    <dbReference type="NCBI Taxonomy" id="400682"/>
    <lineage>
        <taxon>Eukaryota</taxon>
        <taxon>Metazoa</taxon>
        <taxon>Porifera</taxon>
        <taxon>Demospongiae</taxon>
        <taxon>Heteroscleromorpha</taxon>
        <taxon>Haplosclerida</taxon>
        <taxon>Niphatidae</taxon>
        <taxon>Amphimedon</taxon>
    </lineage>
</organism>
<accession>A0A1X7UWZ1</accession>
<dbReference type="OrthoDB" id="6236007at2759"/>
<feature type="domain" description="IgGFc-binding protein N-terminal" evidence="3">
    <location>
        <begin position="146"/>
        <end position="422"/>
    </location>
</feature>
<evidence type="ECO:0000259" key="3">
    <source>
        <dbReference type="Pfam" id="PF17517"/>
    </source>
</evidence>
<keyword evidence="5" id="KW-1185">Reference proteome</keyword>
<evidence type="ECO:0000313" key="5">
    <source>
        <dbReference type="Proteomes" id="UP000007879"/>
    </source>
</evidence>
<keyword evidence="1" id="KW-1133">Transmembrane helix</keyword>
<evidence type="ECO:0000256" key="1">
    <source>
        <dbReference type="SAM" id="Phobius"/>
    </source>
</evidence>
<dbReference type="EnsemblMetazoa" id="XM_019996380.1">
    <property type="protein sequence ID" value="XP_019851939.1"/>
    <property type="gene ID" value="LOC109581905"/>
</dbReference>
<dbReference type="STRING" id="400682.A0A1X7UWZ1"/>
<protein>
    <recommendedName>
        <fullName evidence="3">IgGFc-binding protein N-terminal domain-containing protein</fullName>
    </recommendedName>
</protein>
<keyword evidence="1" id="KW-0472">Membrane</keyword>
<proteinExistence type="predicted"/>
<dbReference type="Proteomes" id="UP000007879">
    <property type="component" value="Unassembled WGS sequence"/>
</dbReference>
<evidence type="ECO:0000313" key="4">
    <source>
        <dbReference type="EnsemblMetazoa" id="Aqu2.1.31887_001"/>
    </source>
</evidence>
<sequence length="849" mass="92712">MVACHLEQYLVLLLLLIVTATSSGTTLKDQNSDSFFVALPRNRHNFINFVRCNLHVVTDETEPVNVSIDAGAYFQSNFILPPFGNQTVRLPSTLIVVDNTNLDKAIHVFTNDGKKIKVYSSSVTQHGHSGAAYTAIPLLDYEIEEYTYYVISTSSSASAVRSETLLVTGLSSANITITPTQDVMLPPFITGLPDDLVVLANEMYEFNMPPSTTLLLNSVSDMSGTKITSNVPIAVICSHMCAEPFYGEQLCDHFLFQSQPTIAWGSTFMSQPIFSSGSVYKFISSEDNATVAVTCSDNSSLSDTVAYYNMSAGQLKQIVVASQSGYCTFVSDSKILVVQFAGASGISGLGDPCSVALTPIEHYTKVTNPLSLPSFPYLMTDASPYTTNALIIVQSSYDVSNLTVSLNNSVVSSPWVPVFAGQVIIGYSTKLVNISGSNENKLYFNREDLPPMYVIVNGLVVTIGYCFSLNTGLDVITEVSRPKANFSSGSYFMSEETSETLILNRYNQLNETVVLQLRQCGGNSLPENFVLSESNIEFTEGVAQTNVTLTVNSDGELSHHIQCFCLELVQRNELFSYYRPYATSNVCVQDNEDVSLVASNAIINSTLLRLRLTLSGYNGNMDQTVTVRPRLEYLSNQSSGGSAPVLPTINVYITKYVSTYTYSLRLSEPLLLDSVLYIDLYTQSNISINTTSKYGPLLIIPSDSSSATPTSTVQFPTTTFTVATPPLIESLKQNPEVFISFLSILAVLLLIIIIFLVLLVLISCRLYKQSKTVSFVTKERKELEATNTSATVQGSTMQPVVDINRESLYSTASDSIVHNTINTTDSPSRHSVSPPACHSSCDKLVESNV</sequence>
<dbReference type="Pfam" id="PF17517">
    <property type="entry name" value="IgGFc_binding"/>
    <property type="match status" value="1"/>
</dbReference>
<keyword evidence="1" id="KW-0812">Transmembrane</keyword>
<evidence type="ECO:0000256" key="2">
    <source>
        <dbReference type="SAM" id="SignalP"/>
    </source>
</evidence>
<dbReference type="AlphaFoldDB" id="A0A1X7UWZ1"/>
<gene>
    <name evidence="4" type="primary">109581905</name>
</gene>
<feature type="signal peptide" evidence="2">
    <location>
        <begin position="1"/>
        <end position="23"/>
    </location>
</feature>
<reference evidence="4" key="2">
    <citation type="submission" date="2017-05" db="UniProtKB">
        <authorList>
            <consortium name="EnsemblMetazoa"/>
        </authorList>
    </citation>
    <scope>IDENTIFICATION</scope>
</reference>
<keyword evidence="2" id="KW-0732">Signal</keyword>
<dbReference type="KEGG" id="aqu:109581905"/>
<reference evidence="5" key="1">
    <citation type="journal article" date="2010" name="Nature">
        <title>The Amphimedon queenslandica genome and the evolution of animal complexity.</title>
        <authorList>
            <person name="Srivastava M."/>
            <person name="Simakov O."/>
            <person name="Chapman J."/>
            <person name="Fahey B."/>
            <person name="Gauthier M.E."/>
            <person name="Mitros T."/>
            <person name="Richards G.S."/>
            <person name="Conaco C."/>
            <person name="Dacre M."/>
            <person name="Hellsten U."/>
            <person name="Larroux C."/>
            <person name="Putnam N.H."/>
            <person name="Stanke M."/>
            <person name="Adamska M."/>
            <person name="Darling A."/>
            <person name="Degnan S.M."/>
            <person name="Oakley T.H."/>
            <person name="Plachetzki D.C."/>
            <person name="Zhai Y."/>
            <person name="Adamski M."/>
            <person name="Calcino A."/>
            <person name="Cummins S.F."/>
            <person name="Goodstein D.M."/>
            <person name="Harris C."/>
            <person name="Jackson D.J."/>
            <person name="Leys S.P."/>
            <person name="Shu S."/>
            <person name="Woodcroft B.J."/>
            <person name="Vervoort M."/>
            <person name="Kosik K.S."/>
            <person name="Manning G."/>
            <person name="Degnan B.M."/>
            <person name="Rokhsar D.S."/>
        </authorList>
    </citation>
    <scope>NUCLEOTIDE SEQUENCE [LARGE SCALE GENOMIC DNA]</scope>
</reference>
<name>A0A1X7UWZ1_AMPQE</name>
<dbReference type="InterPro" id="IPR035234">
    <property type="entry name" value="IgGFc-bd_N"/>
</dbReference>
<dbReference type="EnsemblMetazoa" id="Aqu2.1.31887_001">
    <property type="protein sequence ID" value="Aqu2.1.31887_001"/>
    <property type="gene ID" value="Aqu2.1.31887"/>
</dbReference>
<dbReference type="InParanoid" id="A0A1X7UWZ1"/>
<feature type="chain" id="PRO_5012123651" description="IgGFc-binding protein N-terminal domain-containing protein" evidence="2">
    <location>
        <begin position="24"/>
        <end position="849"/>
    </location>
</feature>
<feature type="transmembrane region" description="Helical" evidence="1">
    <location>
        <begin position="737"/>
        <end position="762"/>
    </location>
</feature>